<dbReference type="GO" id="GO:0003700">
    <property type="term" value="F:DNA-binding transcription factor activity"/>
    <property type="evidence" value="ECO:0007669"/>
    <property type="project" value="InterPro"/>
</dbReference>
<dbReference type="InterPro" id="IPR050176">
    <property type="entry name" value="LTTR"/>
</dbReference>
<dbReference type="PANTHER" id="PTHR30579">
    <property type="entry name" value="TRANSCRIPTIONAL REGULATOR"/>
    <property type="match status" value="1"/>
</dbReference>
<dbReference type="SUPFAM" id="SSF53850">
    <property type="entry name" value="Periplasmic binding protein-like II"/>
    <property type="match status" value="1"/>
</dbReference>
<dbReference type="STRING" id="993070.AS031_11595"/>
<name>A0A0V8IMK5_9MICC</name>
<evidence type="ECO:0000256" key="2">
    <source>
        <dbReference type="ARBA" id="ARBA00023015"/>
    </source>
</evidence>
<evidence type="ECO:0000256" key="4">
    <source>
        <dbReference type="ARBA" id="ARBA00023159"/>
    </source>
</evidence>
<dbReference type="Pfam" id="PF00126">
    <property type="entry name" value="HTH_1"/>
    <property type="match status" value="1"/>
</dbReference>
<dbReference type="SUPFAM" id="SSF46785">
    <property type="entry name" value="Winged helix' DNA-binding domain"/>
    <property type="match status" value="1"/>
</dbReference>
<evidence type="ECO:0000256" key="5">
    <source>
        <dbReference type="ARBA" id="ARBA00023163"/>
    </source>
</evidence>
<dbReference type="RefSeq" id="WP_058268301.1">
    <property type="nucleotide sequence ID" value="NZ_FMAZ01000004.1"/>
</dbReference>
<dbReference type="Proteomes" id="UP000053199">
    <property type="component" value="Unassembled WGS sequence"/>
</dbReference>
<gene>
    <name evidence="8" type="ORF">AS031_11595</name>
</gene>
<comment type="similarity">
    <text evidence="1">Belongs to the LysR transcriptional regulatory family.</text>
</comment>
<evidence type="ECO:0000256" key="6">
    <source>
        <dbReference type="SAM" id="MobiDB-lite"/>
    </source>
</evidence>
<evidence type="ECO:0000259" key="7">
    <source>
        <dbReference type="PROSITE" id="PS50931"/>
    </source>
</evidence>
<dbReference type="NCBIfam" id="TIGR03298">
    <property type="entry name" value="argP"/>
    <property type="match status" value="1"/>
</dbReference>
<dbReference type="EMBL" id="LNQM01000004">
    <property type="protein sequence ID" value="KSU76008.1"/>
    <property type="molecule type" value="Genomic_DNA"/>
</dbReference>
<dbReference type="OrthoDB" id="3252676at2"/>
<keyword evidence="5" id="KW-0804">Transcription</keyword>
<comment type="caution">
    <text evidence="8">The sequence shown here is derived from an EMBL/GenBank/DDBJ whole genome shotgun (WGS) entry which is preliminary data.</text>
</comment>
<keyword evidence="9" id="KW-1185">Reference proteome</keyword>
<reference evidence="8 9" key="1">
    <citation type="journal article" date="2014" name="Arch. Microbiol.">
        <title>Arthrobacter enclensis sp. nov., isolated from sediment sample.</title>
        <authorList>
            <person name="Dastager S.G."/>
            <person name="Liu Q."/>
            <person name="Tang S.K."/>
            <person name="Krishnamurthi S."/>
            <person name="Lee J.C."/>
            <person name="Li W.J."/>
        </authorList>
    </citation>
    <scope>NUCLEOTIDE SEQUENCE [LARGE SCALE GENOMIC DNA]</scope>
    <source>
        <strain evidence="8 9">NIO-1008</strain>
    </source>
</reference>
<dbReference type="PANTHER" id="PTHR30579:SF2">
    <property type="entry name" value="HTH-TYPE TRANSCRIPTIONAL REGULATOR ARGP"/>
    <property type="match status" value="1"/>
</dbReference>
<keyword evidence="3" id="KW-0238">DNA-binding</keyword>
<protein>
    <submittedName>
        <fullName evidence="8">LysR family transcriptional regulator</fullName>
    </submittedName>
</protein>
<dbReference type="GO" id="GO:0003677">
    <property type="term" value="F:DNA binding"/>
    <property type="evidence" value="ECO:0007669"/>
    <property type="project" value="UniProtKB-KW"/>
</dbReference>
<evidence type="ECO:0000313" key="9">
    <source>
        <dbReference type="Proteomes" id="UP000053199"/>
    </source>
</evidence>
<proteinExistence type="inferred from homology"/>
<dbReference type="InterPro" id="IPR036388">
    <property type="entry name" value="WH-like_DNA-bd_sf"/>
</dbReference>
<organism evidence="8 9">
    <name type="scientific">Pseudarthrobacter enclensis</name>
    <dbReference type="NCBI Taxonomy" id="993070"/>
    <lineage>
        <taxon>Bacteria</taxon>
        <taxon>Bacillati</taxon>
        <taxon>Actinomycetota</taxon>
        <taxon>Actinomycetes</taxon>
        <taxon>Micrococcales</taxon>
        <taxon>Micrococcaceae</taxon>
        <taxon>Pseudarthrobacter</taxon>
    </lineage>
</organism>
<dbReference type="AlphaFoldDB" id="A0A0V8IMK5"/>
<dbReference type="Pfam" id="PF03466">
    <property type="entry name" value="LysR_substrate"/>
    <property type="match status" value="1"/>
</dbReference>
<feature type="region of interest" description="Disordered" evidence="6">
    <location>
        <begin position="284"/>
        <end position="315"/>
    </location>
</feature>
<dbReference type="InterPro" id="IPR036390">
    <property type="entry name" value="WH_DNA-bd_sf"/>
</dbReference>
<evidence type="ECO:0000313" key="8">
    <source>
        <dbReference type="EMBL" id="KSU76008.1"/>
    </source>
</evidence>
<dbReference type="InterPro" id="IPR005119">
    <property type="entry name" value="LysR_subst-bd"/>
</dbReference>
<feature type="domain" description="HTH lysR-type" evidence="7">
    <location>
        <begin position="1"/>
        <end position="57"/>
    </location>
</feature>
<dbReference type="Gene3D" id="3.40.190.290">
    <property type="match status" value="1"/>
</dbReference>
<keyword evidence="4" id="KW-0010">Activator</keyword>
<evidence type="ECO:0000256" key="3">
    <source>
        <dbReference type="ARBA" id="ARBA00023125"/>
    </source>
</evidence>
<evidence type="ECO:0000256" key="1">
    <source>
        <dbReference type="ARBA" id="ARBA00009437"/>
    </source>
</evidence>
<dbReference type="InterPro" id="IPR017685">
    <property type="entry name" value="ArgP"/>
</dbReference>
<dbReference type="NCBIfam" id="NF002964">
    <property type="entry name" value="PRK03635.1"/>
    <property type="match status" value="1"/>
</dbReference>
<sequence length="315" mass="33382">MNFEHLKALMAVIDEGTFEAAADVLRVTPSAVSQRIKALETATGQVLVRRRVPCTATDAGTVLLRMARQVQLLEADAASALGNGAASRALLPLAINADSLATWFVPVLAAAASWPDTILDLHVEDQGFSSQLLRQGDVMGAVTSDPVPVNGCRVELLGHMRYIPVAAGGLQRRFAKGNSMDWAAMPVLKFNAKDNLQRGVLAAKGAGLAPPTHTVPSSEGFLAAIKAGLGWGMVPELQLGNALADGSLVLLAKNAYEDVPLYWQAWSLDSGRLHRIGTALRDAARGSLRRPRQEHPVAAAPDVSGPGRAGRTRQR</sequence>
<dbReference type="InterPro" id="IPR000847">
    <property type="entry name" value="LysR_HTH_N"/>
</dbReference>
<dbReference type="Gene3D" id="1.10.10.10">
    <property type="entry name" value="Winged helix-like DNA-binding domain superfamily/Winged helix DNA-binding domain"/>
    <property type="match status" value="1"/>
</dbReference>
<dbReference type="PROSITE" id="PS50931">
    <property type="entry name" value="HTH_LYSR"/>
    <property type="match status" value="1"/>
</dbReference>
<keyword evidence="2" id="KW-0805">Transcription regulation</keyword>
<accession>A0A0V8IMK5</accession>